<evidence type="ECO:0000313" key="3">
    <source>
        <dbReference type="Proteomes" id="UP000664288"/>
    </source>
</evidence>
<dbReference type="EMBL" id="JAFMPY010000018">
    <property type="protein sequence ID" value="MBO0905215.1"/>
    <property type="molecule type" value="Genomic_DNA"/>
</dbReference>
<keyword evidence="3" id="KW-1185">Reference proteome</keyword>
<comment type="caution">
    <text evidence="2">The sequence shown here is derived from an EMBL/GenBank/DDBJ whole genome shotgun (WGS) entry which is preliminary data.</text>
</comment>
<proteinExistence type="predicted"/>
<sequence>MIRKTVIAVATLAVAATASVAGAHATSYWPTYSFYDGGHDDCRWVRQKVVVGHDYYGNPIYRWTKVRICD</sequence>
<organism evidence="2 3">
    <name type="scientific">Jiella sonneratiae</name>
    <dbReference type="NCBI Taxonomy" id="2816856"/>
    <lineage>
        <taxon>Bacteria</taxon>
        <taxon>Pseudomonadati</taxon>
        <taxon>Pseudomonadota</taxon>
        <taxon>Alphaproteobacteria</taxon>
        <taxon>Hyphomicrobiales</taxon>
        <taxon>Aurantimonadaceae</taxon>
        <taxon>Jiella</taxon>
    </lineage>
</organism>
<evidence type="ECO:0000313" key="2">
    <source>
        <dbReference type="EMBL" id="MBO0905215.1"/>
    </source>
</evidence>
<keyword evidence="1" id="KW-0732">Signal</keyword>
<feature type="signal peptide" evidence="1">
    <location>
        <begin position="1"/>
        <end position="23"/>
    </location>
</feature>
<evidence type="ECO:0000256" key="1">
    <source>
        <dbReference type="SAM" id="SignalP"/>
    </source>
</evidence>
<dbReference type="Proteomes" id="UP000664288">
    <property type="component" value="Unassembled WGS sequence"/>
</dbReference>
<accession>A0ABS3J7U7</accession>
<reference evidence="2 3" key="1">
    <citation type="submission" date="2021-03" db="EMBL/GenBank/DDBJ databases">
        <title>Whole genome sequence of Jiella sp. MQZ13P-4.</title>
        <authorList>
            <person name="Tuo L."/>
        </authorList>
    </citation>
    <scope>NUCLEOTIDE SEQUENCE [LARGE SCALE GENOMIC DNA]</scope>
    <source>
        <strain evidence="2 3">MQZ13P-4</strain>
    </source>
</reference>
<name>A0ABS3J7U7_9HYPH</name>
<protein>
    <submittedName>
        <fullName evidence="2">Uncharacterized protein</fullName>
    </submittedName>
</protein>
<dbReference type="RefSeq" id="WP_207351850.1">
    <property type="nucleotide sequence ID" value="NZ_JAFMPY010000018.1"/>
</dbReference>
<gene>
    <name evidence="2" type="ORF">J1C47_16335</name>
</gene>
<feature type="chain" id="PRO_5046464156" evidence="1">
    <location>
        <begin position="24"/>
        <end position="70"/>
    </location>
</feature>